<accession>A0A914D662</accession>
<dbReference type="Gene3D" id="2.60.15.10">
    <property type="entry name" value="F0F1 ATP synthase delta/epsilon subunit, N-terminal"/>
    <property type="match status" value="1"/>
</dbReference>
<name>A0A914D662_9BILA</name>
<comment type="subcellular location">
    <subcellularLocation>
        <location evidence="1">Mitochondrion inner membrane</location>
    </subcellularLocation>
</comment>
<evidence type="ECO:0000313" key="11">
    <source>
        <dbReference type="Proteomes" id="UP000887540"/>
    </source>
</evidence>
<keyword evidence="6" id="KW-0809">Transit peptide</keyword>
<evidence type="ECO:0000256" key="6">
    <source>
        <dbReference type="ARBA" id="ARBA00022946"/>
    </source>
</evidence>
<dbReference type="AlphaFoldDB" id="A0A914D662"/>
<keyword evidence="5" id="KW-0999">Mitochondrion inner membrane</keyword>
<dbReference type="SUPFAM" id="SSF51344">
    <property type="entry name" value="Epsilon subunit of F1F0-ATP synthase N-terminal domain"/>
    <property type="match status" value="1"/>
</dbReference>
<dbReference type="InterPro" id="IPR001469">
    <property type="entry name" value="ATP_synth_F1_dsu/esu"/>
</dbReference>
<evidence type="ECO:0000256" key="9">
    <source>
        <dbReference type="ARBA" id="ARBA00023136"/>
    </source>
</evidence>
<evidence type="ECO:0000256" key="8">
    <source>
        <dbReference type="ARBA" id="ARBA00023128"/>
    </source>
</evidence>
<keyword evidence="8" id="KW-0496">Mitochondrion</keyword>
<dbReference type="GO" id="GO:0046933">
    <property type="term" value="F:proton-transporting ATP synthase activity, rotational mechanism"/>
    <property type="evidence" value="ECO:0007669"/>
    <property type="project" value="InterPro"/>
</dbReference>
<dbReference type="Proteomes" id="UP000887540">
    <property type="component" value="Unplaced"/>
</dbReference>
<keyword evidence="3" id="KW-0813">Transport</keyword>
<dbReference type="GO" id="GO:0045259">
    <property type="term" value="C:proton-transporting ATP synthase complex"/>
    <property type="evidence" value="ECO:0007669"/>
    <property type="project" value="InterPro"/>
</dbReference>
<evidence type="ECO:0000256" key="1">
    <source>
        <dbReference type="ARBA" id="ARBA00004273"/>
    </source>
</evidence>
<evidence type="ECO:0000313" key="12">
    <source>
        <dbReference type="WBParaSite" id="ACRNAN_scaffold1842.g31457.t1"/>
    </source>
</evidence>
<proteinExistence type="inferred from homology"/>
<sequence>MFPILRALNADLVSRLFIISRALTTEAAVSNHTPDELLLTLATPDEIIYNKHVVKQVDVPMKSSHVGICAKHVPIIGRLIPGKLRVVHQQGKVEEFEVSEGTMSMNPDGTLQVLPASVIRDGEEGDRRTGTIQLQKWEGGKPTKKKIGQ</sequence>
<keyword evidence="9" id="KW-0472">Membrane</keyword>
<dbReference type="WBParaSite" id="ACRNAN_scaffold1842.g31457.t1">
    <property type="protein sequence ID" value="ACRNAN_scaffold1842.g31457.t1"/>
    <property type="gene ID" value="ACRNAN_scaffold1842.g31457"/>
</dbReference>
<evidence type="ECO:0000256" key="2">
    <source>
        <dbReference type="ARBA" id="ARBA00005712"/>
    </source>
</evidence>
<dbReference type="InterPro" id="IPR036771">
    <property type="entry name" value="ATPsynth_dsu/esu_N"/>
</dbReference>
<dbReference type="Pfam" id="PF02823">
    <property type="entry name" value="ATP-synt_DE_N"/>
    <property type="match status" value="1"/>
</dbReference>
<reference evidence="12" key="1">
    <citation type="submission" date="2022-11" db="UniProtKB">
        <authorList>
            <consortium name="WormBaseParasite"/>
        </authorList>
    </citation>
    <scope>IDENTIFICATION</scope>
</reference>
<evidence type="ECO:0000256" key="7">
    <source>
        <dbReference type="ARBA" id="ARBA00023065"/>
    </source>
</evidence>
<keyword evidence="4" id="KW-0375">Hydrogen ion transport</keyword>
<evidence type="ECO:0000256" key="4">
    <source>
        <dbReference type="ARBA" id="ARBA00022781"/>
    </source>
</evidence>
<evidence type="ECO:0000259" key="10">
    <source>
        <dbReference type="Pfam" id="PF02823"/>
    </source>
</evidence>
<evidence type="ECO:0000256" key="3">
    <source>
        <dbReference type="ARBA" id="ARBA00022448"/>
    </source>
</evidence>
<keyword evidence="11" id="KW-1185">Reference proteome</keyword>
<evidence type="ECO:0000256" key="5">
    <source>
        <dbReference type="ARBA" id="ARBA00022792"/>
    </source>
</evidence>
<dbReference type="PANTHER" id="PTHR13822">
    <property type="entry name" value="ATP SYNTHASE DELTA/EPSILON CHAIN"/>
    <property type="match status" value="1"/>
</dbReference>
<organism evidence="11 12">
    <name type="scientific">Acrobeloides nanus</name>
    <dbReference type="NCBI Taxonomy" id="290746"/>
    <lineage>
        <taxon>Eukaryota</taxon>
        <taxon>Metazoa</taxon>
        <taxon>Ecdysozoa</taxon>
        <taxon>Nematoda</taxon>
        <taxon>Chromadorea</taxon>
        <taxon>Rhabditida</taxon>
        <taxon>Tylenchina</taxon>
        <taxon>Cephalobomorpha</taxon>
        <taxon>Cephaloboidea</taxon>
        <taxon>Cephalobidae</taxon>
        <taxon>Acrobeloides</taxon>
    </lineage>
</organism>
<feature type="domain" description="ATP synthase F1 complex delta/epsilon subunit N-terminal" evidence="10">
    <location>
        <begin position="39"/>
        <end position="109"/>
    </location>
</feature>
<dbReference type="GO" id="GO:0005743">
    <property type="term" value="C:mitochondrial inner membrane"/>
    <property type="evidence" value="ECO:0007669"/>
    <property type="project" value="UniProtKB-SubCell"/>
</dbReference>
<dbReference type="InterPro" id="IPR020546">
    <property type="entry name" value="ATP_synth_F1_dsu/esu_N"/>
</dbReference>
<dbReference type="PANTHER" id="PTHR13822:SF7">
    <property type="entry name" value="ATP SYNTHASE SUBUNIT DELTA, MITOCHONDRIAL"/>
    <property type="match status" value="1"/>
</dbReference>
<comment type="similarity">
    <text evidence="2">Belongs to the ATPase epsilon chain family.</text>
</comment>
<protein>
    <submittedName>
        <fullName evidence="12">ATP synthase F1 complex delta/epsilon subunit N-terminal domain-containing protein</fullName>
    </submittedName>
</protein>
<keyword evidence="7" id="KW-0406">Ion transport</keyword>